<sequence length="702" mass="75309">MGVFRKLSLTVKFISIVGLVIAMVFGSMLLVNLGQLKTVSVANGELSAEMAGKEYAAKFMDEMRSWESALAALGTVLEQSRKRRDLSREEVVSLLRGVLEKRHGAFGLYTLWEPNAFDGNDAANRNKAVYDDGTGRFLPYLFMDNGKVAAEPLKDYETQGAGDYYLLAKESKKLTYMEPYTYEAAGQQIEMMSVVQPIVDESGAFLGIVGVDLSLTYLQEEAMKYEPLGGYVSLIAPSGIYAANPNDPESVLKPYGDNPEKEALWRQVTSEGVLKGYTMNSKGQEVLRTFEPIRMPGSDQTWYTQAAVEEATIMETYTEARMASVLAVVAAILVLGAILALLVWRMVITPLRALSGKLQLMAGGDLTQRLEVRTGDEFGRMAEHFNAMSVKLRAMLQLVSELSAAVGATSRQLTASAEQTGQAAETIAESISRVAEGALHQNDYAAESSQAMNEMATGVKRIADSSSAVSESAYEVAEQTKRGGIRLREAAGQMEELQSSVEETGAAIVRLGERSAAIGGMIDLITNISTQTNLLALNAAIEASRVGEHGKGFAVVAAEIRKLADQTKQAADQVTELVEHVQSDTGEASRAMAAGKAKVEQGVKSVTDSGLLFAAILTEMTQVNGQIQEVSAAAQQMTAGTEQISASVAQLAGLASEASADAQSVAAASEEQLASMEEITSSAEALSEMVQELLERLSHFKV</sequence>
<feature type="transmembrane region" description="Helical" evidence="7">
    <location>
        <begin position="322"/>
        <end position="344"/>
    </location>
</feature>
<evidence type="ECO:0000256" key="5">
    <source>
        <dbReference type="ARBA" id="ARBA00029447"/>
    </source>
</evidence>
<dbReference type="Pfam" id="PF00015">
    <property type="entry name" value="MCPsignal"/>
    <property type="match status" value="1"/>
</dbReference>
<dbReference type="SMART" id="SM00304">
    <property type="entry name" value="HAMP"/>
    <property type="match status" value="1"/>
</dbReference>
<dbReference type="CDD" id="cd11386">
    <property type="entry name" value="MCP_signal"/>
    <property type="match status" value="1"/>
</dbReference>
<evidence type="ECO:0000313" key="10">
    <source>
        <dbReference type="EMBL" id="MBD2870649.1"/>
    </source>
</evidence>
<keyword evidence="7" id="KW-1133">Transmembrane helix</keyword>
<dbReference type="InterPro" id="IPR003660">
    <property type="entry name" value="HAMP_dom"/>
</dbReference>
<feature type="domain" description="HAMP" evidence="9">
    <location>
        <begin position="345"/>
        <end position="397"/>
    </location>
</feature>
<evidence type="ECO:0000256" key="4">
    <source>
        <dbReference type="ARBA" id="ARBA00023224"/>
    </source>
</evidence>
<comment type="caution">
    <text evidence="10">The sequence shown here is derived from an EMBL/GenBank/DDBJ whole genome shotgun (WGS) entry which is preliminary data.</text>
</comment>
<dbReference type="EMBL" id="JACXIY010000022">
    <property type="protein sequence ID" value="MBD2870649.1"/>
    <property type="molecule type" value="Genomic_DNA"/>
</dbReference>
<comment type="similarity">
    <text evidence="5">Belongs to the methyl-accepting chemotaxis (MCP) protein family.</text>
</comment>
<keyword evidence="7" id="KW-0812">Transmembrane</keyword>
<dbReference type="Proteomes" id="UP000632125">
    <property type="component" value="Unassembled WGS sequence"/>
</dbReference>
<comment type="subcellular location">
    <subcellularLocation>
        <location evidence="1">Cell membrane</location>
    </subcellularLocation>
</comment>
<evidence type="ECO:0000256" key="6">
    <source>
        <dbReference type="PROSITE-ProRule" id="PRU00284"/>
    </source>
</evidence>
<dbReference type="Gene3D" id="1.10.287.950">
    <property type="entry name" value="Methyl-accepting chemotaxis protein"/>
    <property type="match status" value="1"/>
</dbReference>
<evidence type="ECO:0000256" key="7">
    <source>
        <dbReference type="SAM" id="Phobius"/>
    </source>
</evidence>
<dbReference type="GO" id="GO:0007165">
    <property type="term" value="P:signal transduction"/>
    <property type="evidence" value="ECO:0007669"/>
    <property type="project" value="UniProtKB-KW"/>
</dbReference>
<accession>A0A927H8I4</accession>
<dbReference type="Pfam" id="PF22673">
    <property type="entry name" value="MCP-like_PDC_1"/>
    <property type="match status" value="1"/>
</dbReference>
<gene>
    <name evidence="10" type="ORF">IDH41_18875</name>
</gene>
<evidence type="ECO:0000256" key="3">
    <source>
        <dbReference type="ARBA" id="ARBA00023136"/>
    </source>
</evidence>
<keyword evidence="2" id="KW-1003">Cell membrane</keyword>
<feature type="domain" description="Methyl-accepting transducer" evidence="8">
    <location>
        <begin position="416"/>
        <end position="652"/>
    </location>
</feature>
<feature type="transmembrane region" description="Helical" evidence="7">
    <location>
        <begin position="12"/>
        <end position="31"/>
    </location>
</feature>
<evidence type="ECO:0000259" key="8">
    <source>
        <dbReference type="PROSITE" id="PS50111"/>
    </source>
</evidence>
<dbReference type="SMART" id="SM00283">
    <property type="entry name" value="MA"/>
    <property type="match status" value="1"/>
</dbReference>
<dbReference type="RefSeq" id="WP_190863756.1">
    <property type="nucleotide sequence ID" value="NZ_JACXIY010000022.1"/>
</dbReference>
<protein>
    <submittedName>
        <fullName evidence="10">Methyl-accepting chemotaxis protein</fullName>
    </submittedName>
</protein>
<dbReference type="InterPro" id="IPR004089">
    <property type="entry name" value="MCPsignal_dom"/>
</dbReference>
<dbReference type="SUPFAM" id="SSF58104">
    <property type="entry name" value="Methyl-accepting chemotaxis protein (MCP) signaling domain"/>
    <property type="match status" value="1"/>
</dbReference>
<dbReference type="PROSITE" id="PS50111">
    <property type="entry name" value="CHEMOTAXIS_TRANSDUC_2"/>
    <property type="match status" value="1"/>
</dbReference>
<dbReference type="CDD" id="cd06225">
    <property type="entry name" value="HAMP"/>
    <property type="match status" value="1"/>
</dbReference>
<dbReference type="PANTHER" id="PTHR32089:SF112">
    <property type="entry name" value="LYSOZYME-LIKE PROTEIN-RELATED"/>
    <property type="match status" value="1"/>
</dbReference>
<dbReference type="PANTHER" id="PTHR32089">
    <property type="entry name" value="METHYL-ACCEPTING CHEMOTAXIS PROTEIN MCPB"/>
    <property type="match status" value="1"/>
</dbReference>
<proteinExistence type="inferred from homology"/>
<dbReference type="Gene3D" id="3.30.450.20">
    <property type="entry name" value="PAS domain"/>
    <property type="match status" value="2"/>
</dbReference>
<name>A0A927H8I4_9BACL</name>
<dbReference type="GO" id="GO:0005886">
    <property type="term" value="C:plasma membrane"/>
    <property type="evidence" value="ECO:0007669"/>
    <property type="project" value="UniProtKB-SubCell"/>
</dbReference>
<evidence type="ECO:0000256" key="1">
    <source>
        <dbReference type="ARBA" id="ARBA00004236"/>
    </source>
</evidence>
<dbReference type="Pfam" id="PF00672">
    <property type="entry name" value="HAMP"/>
    <property type="match status" value="1"/>
</dbReference>
<organism evidence="10 11">
    <name type="scientific">Paenibacillus arenilitoris</name>
    <dbReference type="NCBI Taxonomy" id="2772299"/>
    <lineage>
        <taxon>Bacteria</taxon>
        <taxon>Bacillati</taxon>
        <taxon>Bacillota</taxon>
        <taxon>Bacilli</taxon>
        <taxon>Bacillales</taxon>
        <taxon>Paenibacillaceae</taxon>
        <taxon>Paenibacillus</taxon>
    </lineage>
</organism>
<evidence type="ECO:0000256" key="2">
    <source>
        <dbReference type="ARBA" id="ARBA00022475"/>
    </source>
</evidence>
<evidence type="ECO:0000259" key="9">
    <source>
        <dbReference type="PROSITE" id="PS50885"/>
    </source>
</evidence>
<dbReference type="PROSITE" id="PS50885">
    <property type="entry name" value="HAMP"/>
    <property type="match status" value="1"/>
</dbReference>
<evidence type="ECO:0000313" key="11">
    <source>
        <dbReference type="Proteomes" id="UP000632125"/>
    </source>
</evidence>
<dbReference type="AlphaFoldDB" id="A0A927H8I4"/>
<reference evidence="10" key="1">
    <citation type="submission" date="2020-09" db="EMBL/GenBank/DDBJ databases">
        <title>A novel bacterium of genus Paenibacillus, isolated from South China Sea.</title>
        <authorList>
            <person name="Huang H."/>
            <person name="Mo K."/>
            <person name="Hu Y."/>
        </authorList>
    </citation>
    <scope>NUCLEOTIDE SEQUENCE</scope>
    <source>
        <strain evidence="10">IB182493</strain>
    </source>
</reference>
<keyword evidence="4 6" id="KW-0807">Transducer</keyword>
<keyword evidence="11" id="KW-1185">Reference proteome</keyword>
<dbReference type="CDD" id="cd12913">
    <property type="entry name" value="PDC1_MCP_like"/>
    <property type="match status" value="1"/>
</dbReference>
<keyword evidence="3 7" id="KW-0472">Membrane</keyword>